<comment type="function">
    <text evidence="12">Major role in the synthesis of nucleoside triphosphates other than ATP. The ATP gamma phosphate is transferred to the NDP beta phosphate via a ping-pong mechanism, using a phosphorylated active-site intermediate.</text>
</comment>
<comment type="caution">
    <text evidence="13">Lacks conserved residue(s) required for the propagation of feature annotation.</text>
</comment>
<evidence type="ECO:0000256" key="4">
    <source>
        <dbReference type="ARBA" id="ARBA00017632"/>
    </source>
</evidence>
<evidence type="ECO:0000256" key="7">
    <source>
        <dbReference type="ARBA" id="ARBA00022741"/>
    </source>
</evidence>
<dbReference type="AlphaFoldDB" id="A0A1Q2CKH4"/>
<evidence type="ECO:0000256" key="8">
    <source>
        <dbReference type="ARBA" id="ARBA00022777"/>
    </source>
</evidence>
<dbReference type="GO" id="GO:0005524">
    <property type="term" value="F:ATP binding"/>
    <property type="evidence" value="ECO:0007669"/>
    <property type="project" value="UniProtKB-UniRule"/>
</dbReference>
<gene>
    <name evidence="12" type="primary">ndk</name>
    <name evidence="17" type="ORF">BW730_02430</name>
</gene>
<dbReference type="GO" id="GO:0046872">
    <property type="term" value="F:metal ion binding"/>
    <property type="evidence" value="ECO:0007669"/>
    <property type="project" value="UniProtKB-KW"/>
</dbReference>
<feature type="active site" description="Pros-phosphohistidine intermediate" evidence="12">
    <location>
        <position position="116"/>
    </location>
</feature>
<evidence type="ECO:0000256" key="2">
    <source>
        <dbReference type="ARBA" id="ARBA00008142"/>
    </source>
</evidence>
<evidence type="ECO:0000256" key="3">
    <source>
        <dbReference type="ARBA" id="ARBA00012966"/>
    </source>
</evidence>
<dbReference type="InterPro" id="IPR001564">
    <property type="entry name" value="Nucleoside_diP_kinase"/>
</dbReference>
<dbReference type="Pfam" id="PF00334">
    <property type="entry name" value="NDK"/>
    <property type="match status" value="1"/>
</dbReference>
<reference evidence="18" key="1">
    <citation type="submission" date="2017-02" db="EMBL/GenBank/DDBJ databases">
        <title>Tessaracoccus aquaemaris sp. nov., isolated from the intestine of a Korean rockfish, Sebastes schlegelii, in a marine aquaculture pond.</title>
        <authorList>
            <person name="Tak E.J."/>
            <person name="Bae J.-W."/>
        </authorList>
    </citation>
    <scope>NUCLEOTIDE SEQUENCE [LARGE SCALE GENOMIC DNA]</scope>
    <source>
        <strain evidence="18">NSG39</strain>
    </source>
</reference>
<keyword evidence="8 12" id="KW-0418">Kinase</keyword>
<evidence type="ECO:0000256" key="15">
    <source>
        <dbReference type="RuleBase" id="RU004013"/>
    </source>
</evidence>
<evidence type="ECO:0000256" key="12">
    <source>
        <dbReference type="HAMAP-Rule" id="MF_00451"/>
    </source>
</evidence>
<comment type="subcellular location">
    <subcellularLocation>
        <location evidence="12">Cytoplasm</location>
    </subcellularLocation>
</comment>
<keyword evidence="6 12" id="KW-0479">Metal-binding</keyword>
<keyword evidence="9 12" id="KW-0067">ATP-binding</keyword>
<dbReference type="InterPro" id="IPR036850">
    <property type="entry name" value="NDK-like_dom_sf"/>
</dbReference>
<dbReference type="CDD" id="cd04413">
    <property type="entry name" value="NDPk_I"/>
    <property type="match status" value="1"/>
</dbReference>
<feature type="binding site" evidence="12">
    <location>
        <position position="92"/>
    </location>
    <ligand>
        <name>ATP</name>
        <dbReference type="ChEBI" id="CHEBI:30616"/>
    </ligand>
</feature>
<evidence type="ECO:0000313" key="18">
    <source>
        <dbReference type="Proteomes" id="UP000188145"/>
    </source>
</evidence>
<dbReference type="InterPro" id="IPR023005">
    <property type="entry name" value="Nucleoside_diP_kinase_AS"/>
</dbReference>
<keyword evidence="18" id="KW-1185">Reference proteome</keyword>
<dbReference type="RefSeq" id="WP_077684864.1">
    <property type="nucleotide sequence ID" value="NZ_CP019606.1"/>
</dbReference>
<accession>A0A1Q2CKH4</accession>
<dbReference type="HAMAP" id="MF_00451">
    <property type="entry name" value="NDP_kinase"/>
    <property type="match status" value="1"/>
</dbReference>
<keyword evidence="5 12" id="KW-0808">Transferase</keyword>
<evidence type="ECO:0000256" key="11">
    <source>
        <dbReference type="ARBA" id="ARBA00023080"/>
    </source>
</evidence>
<evidence type="ECO:0000259" key="16">
    <source>
        <dbReference type="SMART" id="SM00562"/>
    </source>
</evidence>
<keyword evidence="12" id="KW-0963">Cytoplasm</keyword>
<proteinExistence type="inferred from homology"/>
<evidence type="ECO:0000256" key="13">
    <source>
        <dbReference type="PROSITE-ProRule" id="PRU00706"/>
    </source>
</evidence>
<dbReference type="GO" id="GO:0004550">
    <property type="term" value="F:nucleoside diphosphate kinase activity"/>
    <property type="evidence" value="ECO:0007669"/>
    <property type="project" value="UniProtKB-UniRule"/>
</dbReference>
<dbReference type="GO" id="GO:0005737">
    <property type="term" value="C:cytoplasm"/>
    <property type="evidence" value="ECO:0007669"/>
    <property type="project" value="UniProtKB-SubCell"/>
</dbReference>
<dbReference type="SUPFAM" id="SSF54919">
    <property type="entry name" value="Nucleoside diphosphate kinase, NDK"/>
    <property type="match status" value="1"/>
</dbReference>
<dbReference type="Proteomes" id="UP000188145">
    <property type="component" value="Chromosome"/>
</dbReference>
<comment type="catalytic activity">
    <reaction evidence="12 15">
        <text>a 2'-deoxyribonucleoside 5'-diphosphate + ATP = a 2'-deoxyribonucleoside 5'-triphosphate + ADP</text>
        <dbReference type="Rhea" id="RHEA:44640"/>
        <dbReference type="ChEBI" id="CHEBI:30616"/>
        <dbReference type="ChEBI" id="CHEBI:61560"/>
        <dbReference type="ChEBI" id="CHEBI:73316"/>
        <dbReference type="ChEBI" id="CHEBI:456216"/>
        <dbReference type="EC" id="2.7.4.6"/>
    </reaction>
</comment>
<dbReference type="FunFam" id="3.30.70.141:FF:000003">
    <property type="entry name" value="Nucleoside diphosphate kinase"/>
    <property type="match status" value="1"/>
</dbReference>
<comment type="cofactor">
    <cofactor evidence="1 12">
        <name>Mg(2+)</name>
        <dbReference type="ChEBI" id="CHEBI:18420"/>
    </cofactor>
</comment>
<dbReference type="EMBL" id="CP019606">
    <property type="protein sequence ID" value="AQP46565.1"/>
    <property type="molecule type" value="Genomic_DNA"/>
</dbReference>
<feature type="binding site" evidence="12">
    <location>
        <position position="86"/>
    </location>
    <ligand>
        <name>ATP</name>
        <dbReference type="ChEBI" id="CHEBI:30616"/>
    </ligand>
</feature>
<feature type="binding site" evidence="12">
    <location>
        <position position="10"/>
    </location>
    <ligand>
        <name>ATP</name>
        <dbReference type="ChEBI" id="CHEBI:30616"/>
    </ligand>
</feature>
<evidence type="ECO:0000256" key="1">
    <source>
        <dbReference type="ARBA" id="ARBA00001946"/>
    </source>
</evidence>
<dbReference type="PROSITE" id="PS51374">
    <property type="entry name" value="NDPK_LIKE"/>
    <property type="match status" value="1"/>
</dbReference>
<sequence>MTARTFAIIKPDAVEDGNVGDILSRYEHAKLRPVAMDQRTISPEFADRHYSEHVGRDYYPALRDFMTEGPLIAVVLEGEEAVARVRALNGATDPAKAAPGTIRADFAQSVRRNAVHASDSPETAASEIALWFPDL</sequence>
<keyword evidence="10 12" id="KW-0460">Magnesium</keyword>
<dbReference type="EC" id="2.7.4.6" evidence="3 12"/>
<protein>
    <recommendedName>
        <fullName evidence="4 12">Nucleoside diphosphate kinase</fullName>
        <shortName evidence="12">NDK</shortName>
        <shortName evidence="12">NDP kinase</shortName>
        <ecNumber evidence="3 12">2.7.4.6</ecNumber>
    </recommendedName>
    <alternativeName>
        <fullName evidence="12">Nucleoside-2-P kinase</fullName>
    </alternativeName>
</protein>
<dbReference type="STRING" id="1332264.BW730_02430"/>
<organism evidence="17 18">
    <name type="scientific">Tessaracoccus aquimaris</name>
    <dbReference type="NCBI Taxonomy" id="1332264"/>
    <lineage>
        <taxon>Bacteria</taxon>
        <taxon>Bacillati</taxon>
        <taxon>Actinomycetota</taxon>
        <taxon>Actinomycetes</taxon>
        <taxon>Propionibacteriales</taxon>
        <taxon>Propionibacteriaceae</taxon>
        <taxon>Tessaracoccus</taxon>
    </lineage>
</organism>
<evidence type="ECO:0000313" key="17">
    <source>
        <dbReference type="EMBL" id="AQP46565.1"/>
    </source>
</evidence>
<dbReference type="OrthoDB" id="9801161at2"/>
<dbReference type="NCBIfam" id="NF001908">
    <property type="entry name" value="PRK00668.1"/>
    <property type="match status" value="1"/>
</dbReference>
<dbReference type="GO" id="GO:0006241">
    <property type="term" value="P:CTP biosynthetic process"/>
    <property type="evidence" value="ECO:0007669"/>
    <property type="project" value="UniProtKB-UniRule"/>
</dbReference>
<feature type="binding site" evidence="12">
    <location>
        <position position="58"/>
    </location>
    <ligand>
        <name>ATP</name>
        <dbReference type="ChEBI" id="CHEBI:30616"/>
    </ligand>
</feature>
<feature type="domain" description="Nucleoside diphosphate kinase-like" evidence="16">
    <location>
        <begin position="2"/>
        <end position="135"/>
    </location>
</feature>
<feature type="binding site" evidence="12">
    <location>
        <position position="103"/>
    </location>
    <ligand>
        <name>ATP</name>
        <dbReference type="ChEBI" id="CHEBI:30616"/>
    </ligand>
</feature>
<feature type="binding site" evidence="12">
    <location>
        <position position="113"/>
    </location>
    <ligand>
        <name>ATP</name>
        <dbReference type="ChEBI" id="CHEBI:30616"/>
    </ligand>
</feature>
<dbReference type="Gene3D" id="3.30.70.141">
    <property type="entry name" value="Nucleoside diphosphate kinase-like domain"/>
    <property type="match status" value="1"/>
</dbReference>
<comment type="subunit">
    <text evidence="12">Homotetramer.</text>
</comment>
<name>A0A1Q2CKH4_9ACTN</name>
<keyword evidence="7 12" id="KW-0547">Nucleotide-binding</keyword>
<dbReference type="KEGG" id="tes:BW730_02430"/>
<comment type="catalytic activity">
    <reaction evidence="12">
        <text>a ribonucleoside 5'-diphosphate + ATP = a ribonucleoside 5'-triphosphate + ADP</text>
        <dbReference type="Rhea" id="RHEA:18113"/>
        <dbReference type="ChEBI" id="CHEBI:30616"/>
        <dbReference type="ChEBI" id="CHEBI:57930"/>
        <dbReference type="ChEBI" id="CHEBI:61557"/>
        <dbReference type="ChEBI" id="CHEBI:456216"/>
        <dbReference type="EC" id="2.7.4.6"/>
    </reaction>
</comment>
<dbReference type="GO" id="GO:0006228">
    <property type="term" value="P:UTP biosynthetic process"/>
    <property type="evidence" value="ECO:0007669"/>
    <property type="project" value="UniProtKB-UniRule"/>
</dbReference>
<dbReference type="SMART" id="SM00562">
    <property type="entry name" value="NDK"/>
    <property type="match status" value="1"/>
</dbReference>
<evidence type="ECO:0000256" key="14">
    <source>
        <dbReference type="RuleBase" id="RU004011"/>
    </source>
</evidence>
<dbReference type="PRINTS" id="PR01243">
    <property type="entry name" value="NUCDPKINASE"/>
</dbReference>
<keyword evidence="12" id="KW-0597">Phosphoprotein</keyword>
<evidence type="ECO:0000256" key="6">
    <source>
        <dbReference type="ARBA" id="ARBA00022723"/>
    </source>
</evidence>
<evidence type="ECO:0000256" key="10">
    <source>
        <dbReference type="ARBA" id="ARBA00022842"/>
    </source>
</evidence>
<dbReference type="PROSITE" id="PS00469">
    <property type="entry name" value="NDPK"/>
    <property type="match status" value="1"/>
</dbReference>
<dbReference type="GO" id="GO:0006183">
    <property type="term" value="P:GTP biosynthetic process"/>
    <property type="evidence" value="ECO:0007669"/>
    <property type="project" value="UniProtKB-UniRule"/>
</dbReference>
<evidence type="ECO:0000256" key="9">
    <source>
        <dbReference type="ARBA" id="ARBA00022840"/>
    </source>
</evidence>
<keyword evidence="11 12" id="KW-0546">Nucleotide metabolism</keyword>
<evidence type="ECO:0000256" key="5">
    <source>
        <dbReference type="ARBA" id="ARBA00022679"/>
    </source>
</evidence>
<dbReference type="InterPro" id="IPR034907">
    <property type="entry name" value="NDK-like_dom"/>
</dbReference>
<comment type="similarity">
    <text evidence="2 12 13 14">Belongs to the NDK family.</text>
</comment>
<dbReference type="PANTHER" id="PTHR11349">
    <property type="entry name" value="NUCLEOSIDE DIPHOSPHATE KINASE"/>
    <property type="match status" value="1"/>
</dbReference>